<dbReference type="RefSeq" id="XP_033578395.1">
    <property type="nucleotide sequence ID" value="XM_033719631.1"/>
</dbReference>
<evidence type="ECO:0000313" key="1">
    <source>
        <dbReference type="EMBL" id="KAF2811431.1"/>
    </source>
</evidence>
<gene>
    <name evidence="1 3" type="ORF">BDZ99DRAFT_461498</name>
</gene>
<reference evidence="3" key="2">
    <citation type="submission" date="2020-04" db="EMBL/GenBank/DDBJ databases">
        <authorList>
            <consortium name="NCBI Genome Project"/>
        </authorList>
    </citation>
    <scope>NUCLEOTIDE SEQUENCE</scope>
    <source>
        <strain evidence="3">CBS 304.34</strain>
    </source>
</reference>
<protein>
    <submittedName>
        <fullName evidence="1 3">Uncharacterized protein</fullName>
    </submittedName>
</protein>
<evidence type="ECO:0000313" key="3">
    <source>
        <dbReference type="RefSeq" id="XP_033578395.1"/>
    </source>
</evidence>
<reference evidence="3" key="3">
    <citation type="submission" date="2025-04" db="UniProtKB">
        <authorList>
            <consortium name="RefSeq"/>
        </authorList>
    </citation>
    <scope>IDENTIFICATION</scope>
    <source>
        <strain evidence="3">CBS 304.34</strain>
    </source>
</reference>
<organism evidence="1">
    <name type="scientific">Mytilinidion resinicola</name>
    <dbReference type="NCBI Taxonomy" id="574789"/>
    <lineage>
        <taxon>Eukaryota</taxon>
        <taxon>Fungi</taxon>
        <taxon>Dikarya</taxon>
        <taxon>Ascomycota</taxon>
        <taxon>Pezizomycotina</taxon>
        <taxon>Dothideomycetes</taxon>
        <taxon>Pleosporomycetidae</taxon>
        <taxon>Mytilinidiales</taxon>
        <taxon>Mytilinidiaceae</taxon>
        <taxon>Mytilinidion</taxon>
    </lineage>
</organism>
<dbReference type="GeneID" id="54460524"/>
<reference evidence="1 3" key="1">
    <citation type="journal article" date="2020" name="Stud. Mycol.">
        <title>101 Dothideomycetes genomes: a test case for predicting lifestyles and emergence of pathogens.</title>
        <authorList>
            <person name="Haridas S."/>
            <person name="Albert R."/>
            <person name="Binder M."/>
            <person name="Bloem J."/>
            <person name="Labutti K."/>
            <person name="Salamov A."/>
            <person name="Andreopoulos B."/>
            <person name="Baker S."/>
            <person name="Barry K."/>
            <person name="Bills G."/>
            <person name="Bluhm B."/>
            <person name="Cannon C."/>
            <person name="Castanera R."/>
            <person name="Culley D."/>
            <person name="Daum C."/>
            <person name="Ezra D."/>
            <person name="Gonzalez J."/>
            <person name="Henrissat B."/>
            <person name="Kuo A."/>
            <person name="Liang C."/>
            <person name="Lipzen A."/>
            <person name="Lutzoni F."/>
            <person name="Magnuson J."/>
            <person name="Mondo S."/>
            <person name="Nolan M."/>
            <person name="Ohm R."/>
            <person name="Pangilinan J."/>
            <person name="Park H.-J."/>
            <person name="Ramirez L."/>
            <person name="Alfaro M."/>
            <person name="Sun H."/>
            <person name="Tritt A."/>
            <person name="Yoshinaga Y."/>
            <person name="Zwiers L.-H."/>
            <person name="Turgeon B."/>
            <person name="Goodwin S."/>
            <person name="Spatafora J."/>
            <person name="Crous P."/>
            <person name="Grigoriev I."/>
        </authorList>
    </citation>
    <scope>NUCLEOTIDE SEQUENCE</scope>
    <source>
        <strain evidence="1 3">CBS 304.34</strain>
    </source>
</reference>
<dbReference type="EMBL" id="MU003698">
    <property type="protein sequence ID" value="KAF2811431.1"/>
    <property type="molecule type" value="Genomic_DNA"/>
</dbReference>
<sequence length="191" mass="20819">MDIGPWLRLPSLTNFTGEFISVGSDVSTSGHPNLTSVSISEGAIRKPFLGNLLGSGCKLESFSYVFNTNGAVLDGGWATPFEIIYALRGNASDSLTSLEICCPAYEEEIPASWNPSMTVFKKLECLKIDGCLLPQPTFKLPRSIKELHLHDCYPYFTERVEKLTNAIKLAHPALGSSGFTLAPCPSESSRR</sequence>
<evidence type="ECO:0000313" key="2">
    <source>
        <dbReference type="Proteomes" id="UP000504636"/>
    </source>
</evidence>
<dbReference type="AlphaFoldDB" id="A0A6A6YRN3"/>
<proteinExistence type="predicted"/>
<keyword evidence="2" id="KW-1185">Reference proteome</keyword>
<dbReference type="Proteomes" id="UP000504636">
    <property type="component" value="Unplaced"/>
</dbReference>
<accession>A0A6A6YRN3</accession>
<name>A0A6A6YRN3_9PEZI</name>